<dbReference type="Gene3D" id="3.10.350.10">
    <property type="entry name" value="LysM domain"/>
    <property type="match status" value="1"/>
</dbReference>
<protein>
    <submittedName>
        <fullName evidence="2">GH12830</fullName>
    </submittedName>
</protein>
<dbReference type="eggNOG" id="KOG2850">
    <property type="taxonomic scope" value="Eukaryota"/>
</dbReference>
<dbReference type="Pfam" id="PF01476">
    <property type="entry name" value="LysM"/>
    <property type="match status" value="1"/>
</dbReference>
<dbReference type="OMA" id="QICRANR"/>
<dbReference type="CDD" id="cd00118">
    <property type="entry name" value="LysM"/>
    <property type="match status" value="1"/>
</dbReference>
<dbReference type="PhylomeDB" id="B4JLC7"/>
<dbReference type="HOGENOM" id="CLU_1961871_0_0_1"/>
<reference evidence="2 3" key="1">
    <citation type="journal article" date="2007" name="Nature">
        <title>Evolution of genes and genomes on the Drosophila phylogeny.</title>
        <authorList>
            <consortium name="Drosophila 12 Genomes Consortium"/>
            <person name="Clark A.G."/>
            <person name="Eisen M.B."/>
            <person name="Smith D.R."/>
            <person name="Bergman C.M."/>
            <person name="Oliver B."/>
            <person name="Markow T.A."/>
            <person name="Kaufman T.C."/>
            <person name="Kellis M."/>
            <person name="Gelbart W."/>
            <person name="Iyer V.N."/>
            <person name="Pollard D.A."/>
            <person name="Sackton T.B."/>
            <person name="Larracuente A.M."/>
            <person name="Singh N.D."/>
            <person name="Abad J.P."/>
            <person name="Abt D.N."/>
            <person name="Adryan B."/>
            <person name="Aguade M."/>
            <person name="Akashi H."/>
            <person name="Anderson W.W."/>
            <person name="Aquadro C.F."/>
            <person name="Ardell D.H."/>
            <person name="Arguello R."/>
            <person name="Artieri C.G."/>
            <person name="Barbash D.A."/>
            <person name="Barker D."/>
            <person name="Barsanti P."/>
            <person name="Batterham P."/>
            <person name="Batzoglou S."/>
            <person name="Begun D."/>
            <person name="Bhutkar A."/>
            <person name="Blanco E."/>
            <person name="Bosak S.A."/>
            <person name="Bradley R.K."/>
            <person name="Brand A.D."/>
            <person name="Brent M.R."/>
            <person name="Brooks A.N."/>
            <person name="Brown R.H."/>
            <person name="Butlin R.K."/>
            <person name="Caggese C."/>
            <person name="Calvi B.R."/>
            <person name="Bernardo de Carvalho A."/>
            <person name="Caspi A."/>
            <person name="Castrezana S."/>
            <person name="Celniker S.E."/>
            <person name="Chang J.L."/>
            <person name="Chapple C."/>
            <person name="Chatterji S."/>
            <person name="Chinwalla A."/>
            <person name="Civetta A."/>
            <person name="Clifton S.W."/>
            <person name="Comeron J.M."/>
            <person name="Costello J.C."/>
            <person name="Coyne J.A."/>
            <person name="Daub J."/>
            <person name="David R.G."/>
            <person name="Delcher A.L."/>
            <person name="Delehaunty K."/>
            <person name="Do C.B."/>
            <person name="Ebling H."/>
            <person name="Edwards K."/>
            <person name="Eickbush T."/>
            <person name="Evans J.D."/>
            <person name="Filipski A."/>
            <person name="Findeiss S."/>
            <person name="Freyhult E."/>
            <person name="Fulton L."/>
            <person name="Fulton R."/>
            <person name="Garcia A.C."/>
            <person name="Gardiner A."/>
            <person name="Garfield D.A."/>
            <person name="Garvin B.E."/>
            <person name="Gibson G."/>
            <person name="Gilbert D."/>
            <person name="Gnerre S."/>
            <person name="Godfrey J."/>
            <person name="Good R."/>
            <person name="Gotea V."/>
            <person name="Gravely B."/>
            <person name="Greenberg A.J."/>
            <person name="Griffiths-Jones S."/>
            <person name="Gross S."/>
            <person name="Guigo R."/>
            <person name="Gustafson E.A."/>
            <person name="Haerty W."/>
            <person name="Hahn M.W."/>
            <person name="Halligan D.L."/>
            <person name="Halpern A.L."/>
            <person name="Halter G.M."/>
            <person name="Han M.V."/>
            <person name="Heger A."/>
            <person name="Hillier L."/>
            <person name="Hinrichs A.S."/>
            <person name="Holmes I."/>
            <person name="Hoskins R.A."/>
            <person name="Hubisz M.J."/>
            <person name="Hultmark D."/>
            <person name="Huntley M.A."/>
            <person name="Jaffe D.B."/>
            <person name="Jagadeeshan S."/>
            <person name="Jeck W.R."/>
            <person name="Johnson J."/>
            <person name="Jones C.D."/>
            <person name="Jordan W.C."/>
            <person name="Karpen G.H."/>
            <person name="Kataoka E."/>
            <person name="Keightley P.D."/>
            <person name="Kheradpour P."/>
            <person name="Kirkness E.F."/>
            <person name="Koerich L.B."/>
            <person name="Kristiansen K."/>
            <person name="Kudrna D."/>
            <person name="Kulathinal R.J."/>
            <person name="Kumar S."/>
            <person name="Kwok R."/>
            <person name="Lander E."/>
            <person name="Langley C.H."/>
            <person name="Lapoint R."/>
            <person name="Lazzaro B.P."/>
            <person name="Lee S.J."/>
            <person name="Levesque L."/>
            <person name="Li R."/>
            <person name="Lin C.F."/>
            <person name="Lin M.F."/>
            <person name="Lindblad-Toh K."/>
            <person name="Llopart A."/>
            <person name="Long M."/>
            <person name="Low L."/>
            <person name="Lozovsky E."/>
            <person name="Lu J."/>
            <person name="Luo M."/>
            <person name="Machado C.A."/>
            <person name="Makalowski W."/>
            <person name="Marzo M."/>
            <person name="Matsuda M."/>
            <person name="Matzkin L."/>
            <person name="McAllister B."/>
            <person name="McBride C.S."/>
            <person name="McKernan B."/>
            <person name="McKernan K."/>
            <person name="Mendez-Lago M."/>
            <person name="Minx P."/>
            <person name="Mollenhauer M.U."/>
            <person name="Montooth K."/>
            <person name="Mount S.M."/>
            <person name="Mu X."/>
            <person name="Myers E."/>
            <person name="Negre B."/>
            <person name="Newfeld S."/>
            <person name="Nielsen R."/>
            <person name="Noor M.A."/>
            <person name="O'Grady P."/>
            <person name="Pachter L."/>
            <person name="Papaceit M."/>
            <person name="Parisi M.J."/>
            <person name="Parisi M."/>
            <person name="Parts L."/>
            <person name="Pedersen J.S."/>
            <person name="Pesole G."/>
            <person name="Phillippy A.M."/>
            <person name="Ponting C.P."/>
            <person name="Pop M."/>
            <person name="Porcelli D."/>
            <person name="Powell J.R."/>
            <person name="Prohaska S."/>
            <person name="Pruitt K."/>
            <person name="Puig M."/>
            <person name="Quesneville H."/>
            <person name="Ram K.R."/>
            <person name="Rand D."/>
            <person name="Rasmussen M.D."/>
            <person name="Reed L.K."/>
            <person name="Reenan R."/>
            <person name="Reily A."/>
            <person name="Remington K.A."/>
            <person name="Rieger T.T."/>
            <person name="Ritchie M.G."/>
            <person name="Robin C."/>
            <person name="Rogers Y.H."/>
            <person name="Rohde C."/>
            <person name="Rozas J."/>
            <person name="Rubenfield M.J."/>
            <person name="Ruiz A."/>
            <person name="Russo S."/>
            <person name="Salzberg S.L."/>
            <person name="Sanchez-Gracia A."/>
            <person name="Saranga D.J."/>
            <person name="Sato H."/>
            <person name="Schaeffer S.W."/>
            <person name="Schatz M.C."/>
            <person name="Schlenke T."/>
            <person name="Schwartz R."/>
            <person name="Segarra C."/>
            <person name="Singh R.S."/>
            <person name="Sirot L."/>
            <person name="Sirota M."/>
            <person name="Sisneros N.B."/>
            <person name="Smith C.D."/>
            <person name="Smith T.F."/>
            <person name="Spieth J."/>
            <person name="Stage D.E."/>
            <person name="Stark A."/>
            <person name="Stephan W."/>
            <person name="Strausberg R.L."/>
            <person name="Strempel S."/>
            <person name="Sturgill D."/>
            <person name="Sutton G."/>
            <person name="Sutton G.G."/>
            <person name="Tao W."/>
            <person name="Teichmann S."/>
            <person name="Tobari Y.N."/>
            <person name="Tomimura Y."/>
            <person name="Tsolas J.M."/>
            <person name="Valente V.L."/>
            <person name="Venter E."/>
            <person name="Venter J.C."/>
            <person name="Vicario S."/>
            <person name="Vieira F.G."/>
            <person name="Vilella A.J."/>
            <person name="Villasante A."/>
            <person name="Walenz B."/>
            <person name="Wang J."/>
            <person name="Wasserman M."/>
            <person name="Watts T."/>
            <person name="Wilson D."/>
            <person name="Wilson R.K."/>
            <person name="Wing R.A."/>
            <person name="Wolfner M.F."/>
            <person name="Wong A."/>
            <person name="Wong G.K."/>
            <person name="Wu C.I."/>
            <person name="Wu G."/>
            <person name="Yamamoto D."/>
            <person name="Yang H.P."/>
            <person name="Yang S.P."/>
            <person name="Yorke J.A."/>
            <person name="Yoshida K."/>
            <person name="Zdobnov E."/>
            <person name="Zhang P."/>
            <person name="Zhang Y."/>
            <person name="Zimin A.V."/>
            <person name="Baldwin J."/>
            <person name="Abdouelleil A."/>
            <person name="Abdulkadir J."/>
            <person name="Abebe A."/>
            <person name="Abera B."/>
            <person name="Abreu J."/>
            <person name="Acer S.C."/>
            <person name="Aftuck L."/>
            <person name="Alexander A."/>
            <person name="An P."/>
            <person name="Anderson E."/>
            <person name="Anderson S."/>
            <person name="Arachi H."/>
            <person name="Azer M."/>
            <person name="Bachantsang P."/>
            <person name="Barry A."/>
            <person name="Bayul T."/>
            <person name="Berlin A."/>
            <person name="Bessette D."/>
            <person name="Bloom T."/>
            <person name="Blye J."/>
            <person name="Boguslavskiy L."/>
            <person name="Bonnet C."/>
            <person name="Boukhgalter B."/>
            <person name="Bourzgui I."/>
            <person name="Brown A."/>
            <person name="Cahill P."/>
            <person name="Channer S."/>
            <person name="Cheshatsang Y."/>
            <person name="Chuda L."/>
            <person name="Citroen M."/>
            <person name="Collymore A."/>
            <person name="Cooke P."/>
            <person name="Costello M."/>
            <person name="D'Aco K."/>
            <person name="Daza R."/>
            <person name="De Haan G."/>
            <person name="DeGray S."/>
            <person name="DeMaso C."/>
            <person name="Dhargay N."/>
            <person name="Dooley K."/>
            <person name="Dooley E."/>
            <person name="Doricent M."/>
            <person name="Dorje P."/>
            <person name="Dorjee K."/>
            <person name="Dupes A."/>
            <person name="Elong R."/>
            <person name="Falk J."/>
            <person name="Farina A."/>
            <person name="Faro S."/>
            <person name="Ferguson D."/>
            <person name="Fisher S."/>
            <person name="Foley C.D."/>
            <person name="Franke A."/>
            <person name="Friedrich D."/>
            <person name="Gadbois L."/>
            <person name="Gearin G."/>
            <person name="Gearin C.R."/>
            <person name="Giannoukos G."/>
            <person name="Goode T."/>
            <person name="Graham J."/>
            <person name="Grandbois E."/>
            <person name="Grewal S."/>
            <person name="Gyaltsen K."/>
            <person name="Hafez N."/>
            <person name="Hagos B."/>
            <person name="Hall J."/>
            <person name="Henson C."/>
            <person name="Hollinger A."/>
            <person name="Honan T."/>
            <person name="Huard M.D."/>
            <person name="Hughes L."/>
            <person name="Hurhula B."/>
            <person name="Husby M.E."/>
            <person name="Kamat A."/>
            <person name="Kanga B."/>
            <person name="Kashin S."/>
            <person name="Khazanovich D."/>
            <person name="Kisner P."/>
            <person name="Lance K."/>
            <person name="Lara M."/>
            <person name="Lee W."/>
            <person name="Lennon N."/>
            <person name="Letendre F."/>
            <person name="LeVine R."/>
            <person name="Lipovsky A."/>
            <person name="Liu X."/>
            <person name="Liu J."/>
            <person name="Liu S."/>
            <person name="Lokyitsang T."/>
            <person name="Lokyitsang Y."/>
            <person name="Lubonja R."/>
            <person name="Lui A."/>
            <person name="MacDonald P."/>
            <person name="Magnisalis V."/>
            <person name="Maru K."/>
            <person name="Matthews C."/>
            <person name="McCusker W."/>
            <person name="McDonough S."/>
            <person name="Mehta T."/>
            <person name="Meldrim J."/>
            <person name="Meneus L."/>
            <person name="Mihai O."/>
            <person name="Mihalev A."/>
            <person name="Mihova T."/>
            <person name="Mittelman R."/>
            <person name="Mlenga V."/>
            <person name="Montmayeur A."/>
            <person name="Mulrain L."/>
            <person name="Navidi A."/>
            <person name="Naylor J."/>
            <person name="Negash T."/>
            <person name="Nguyen T."/>
            <person name="Nguyen N."/>
            <person name="Nicol R."/>
            <person name="Norbu C."/>
            <person name="Norbu N."/>
            <person name="Novod N."/>
            <person name="O'Neill B."/>
            <person name="Osman S."/>
            <person name="Markiewicz E."/>
            <person name="Oyono O.L."/>
            <person name="Patti C."/>
            <person name="Phunkhang P."/>
            <person name="Pierre F."/>
            <person name="Priest M."/>
            <person name="Raghuraman S."/>
            <person name="Rege F."/>
            <person name="Reyes R."/>
            <person name="Rise C."/>
            <person name="Rogov P."/>
            <person name="Ross K."/>
            <person name="Ryan E."/>
            <person name="Settipalli S."/>
            <person name="Shea T."/>
            <person name="Sherpa N."/>
            <person name="Shi L."/>
            <person name="Shih D."/>
            <person name="Sparrow T."/>
            <person name="Spaulding J."/>
            <person name="Stalker J."/>
            <person name="Stange-Thomann N."/>
            <person name="Stavropoulos S."/>
            <person name="Stone C."/>
            <person name="Strader C."/>
            <person name="Tesfaye S."/>
            <person name="Thomson T."/>
            <person name="Thoulutsang Y."/>
            <person name="Thoulutsang D."/>
            <person name="Topham K."/>
            <person name="Topping I."/>
            <person name="Tsamla T."/>
            <person name="Vassiliev H."/>
            <person name="Vo A."/>
            <person name="Wangchuk T."/>
            <person name="Wangdi T."/>
            <person name="Weiand M."/>
            <person name="Wilkinson J."/>
            <person name="Wilson A."/>
            <person name="Yadav S."/>
            <person name="Young G."/>
            <person name="Yu Q."/>
            <person name="Zembek L."/>
            <person name="Zhong D."/>
            <person name="Zimmer A."/>
            <person name="Zwirko Z."/>
            <person name="Jaffe D.B."/>
            <person name="Alvarez P."/>
            <person name="Brockman W."/>
            <person name="Butler J."/>
            <person name="Chin C."/>
            <person name="Gnerre S."/>
            <person name="Grabherr M."/>
            <person name="Kleber M."/>
            <person name="Mauceli E."/>
            <person name="MacCallum I."/>
        </authorList>
    </citation>
    <scope>NUCLEOTIDE SEQUENCE [LARGE SCALE GENOMIC DNA]</scope>
    <source>
        <strain evidence="3">Tucson 15287-2541.00</strain>
    </source>
</reference>
<sequence>MATEEKPNLCGPRLGGSEFWVVHQVSNGETMAHLALKYDTTIGQICRANRMHWQDILQMRRHIWLPVTVGRQQAPVETKDQLHSEWLVKRMPGFPDYNQVSVLPPHFYRQSAPNLDDFAGECDPLLITTAIAHPAS</sequence>
<dbReference type="Proteomes" id="UP000001070">
    <property type="component" value="Unassembled WGS sequence"/>
</dbReference>
<organism evidence="3">
    <name type="scientific">Drosophila grimshawi</name>
    <name type="common">Hawaiian fruit fly</name>
    <name type="synonym">Idiomyia grimshawi</name>
    <dbReference type="NCBI Taxonomy" id="7222"/>
    <lineage>
        <taxon>Eukaryota</taxon>
        <taxon>Metazoa</taxon>
        <taxon>Ecdysozoa</taxon>
        <taxon>Arthropoda</taxon>
        <taxon>Hexapoda</taxon>
        <taxon>Insecta</taxon>
        <taxon>Pterygota</taxon>
        <taxon>Neoptera</taxon>
        <taxon>Endopterygota</taxon>
        <taxon>Diptera</taxon>
        <taxon>Brachycera</taxon>
        <taxon>Muscomorpha</taxon>
        <taxon>Ephydroidea</taxon>
        <taxon>Drosophilidae</taxon>
        <taxon>Drosophila</taxon>
        <taxon>Hawaiian Drosophila</taxon>
    </lineage>
</organism>
<evidence type="ECO:0000313" key="3">
    <source>
        <dbReference type="Proteomes" id="UP000001070"/>
    </source>
</evidence>
<feature type="domain" description="LysM" evidence="1">
    <location>
        <begin position="23"/>
        <end position="66"/>
    </location>
</feature>
<dbReference type="OrthoDB" id="2107166at2759"/>
<evidence type="ECO:0000259" key="1">
    <source>
        <dbReference type="Pfam" id="PF01476"/>
    </source>
</evidence>
<dbReference type="InterPro" id="IPR036779">
    <property type="entry name" value="LysM_dom_sf"/>
</dbReference>
<dbReference type="AlphaFoldDB" id="B4JLC7"/>
<keyword evidence="3" id="KW-1185">Reference proteome</keyword>
<proteinExistence type="predicted"/>
<dbReference type="SUPFAM" id="SSF54106">
    <property type="entry name" value="LysM domain"/>
    <property type="match status" value="1"/>
</dbReference>
<gene>
    <name evidence="2" type="primary">Dgri\GH12830</name>
    <name evidence="2" type="ORF">Dgri_GH12830</name>
</gene>
<dbReference type="InParanoid" id="B4JLC7"/>
<dbReference type="InterPro" id="IPR018392">
    <property type="entry name" value="LysM"/>
</dbReference>
<name>B4JLC7_DROGR</name>
<dbReference type="EMBL" id="CH916370">
    <property type="protein sequence ID" value="EDW00380.1"/>
    <property type="molecule type" value="Genomic_DNA"/>
</dbReference>
<accession>B4JLC7</accession>
<evidence type="ECO:0000313" key="2">
    <source>
        <dbReference type="EMBL" id="EDW00380.1"/>
    </source>
</evidence>